<dbReference type="GO" id="GO:0005829">
    <property type="term" value="C:cytosol"/>
    <property type="evidence" value="ECO:0007669"/>
    <property type="project" value="TreeGrafter"/>
</dbReference>
<accession>A0A6C0GGW9</accession>
<dbReference type="Gene3D" id="3.40.1030.10">
    <property type="entry name" value="Nucleoside phosphorylase/phosphoribosyltransferase catalytic domain"/>
    <property type="match status" value="1"/>
</dbReference>
<dbReference type="SUPFAM" id="SSF52418">
    <property type="entry name" value="Nucleoside phosphorylase/phosphoribosyltransferase catalytic domain"/>
    <property type="match status" value="1"/>
</dbReference>
<dbReference type="PANTHER" id="PTHR43285:SF3">
    <property type="entry name" value="SLL1634 PROTEIN"/>
    <property type="match status" value="1"/>
</dbReference>
<name>A0A6C0GGW9_9BACT</name>
<dbReference type="Proteomes" id="UP000480178">
    <property type="component" value="Chromosome"/>
</dbReference>
<dbReference type="InterPro" id="IPR036320">
    <property type="entry name" value="Glycosyl_Trfase_fam3_N_dom_sf"/>
</dbReference>
<evidence type="ECO:0000313" key="4">
    <source>
        <dbReference type="Proteomes" id="UP000480178"/>
    </source>
</evidence>
<keyword evidence="1 3" id="KW-0328">Glycosyltransferase</keyword>
<proteinExistence type="predicted"/>
<dbReference type="InterPro" id="IPR035902">
    <property type="entry name" value="Nuc_phospho_transferase"/>
</dbReference>
<dbReference type="GO" id="GO:0004048">
    <property type="term" value="F:anthranilate phosphoribosyltransferase activity"/>
    <property type="evidence" value="ECO:0007669"/>
    <property type="project" value="InterPro"/>
</dbReference>
<evidence type="ECO:0000313" key="3">
    <source>
        <dbReference type="EMBL" id="QHT66940.1"/>
    </source>
</evidence>
<dbReference type="SUPFAM" id="SSF47648">
    <property type="entry name" value="Nucleoside phosphorylase/phosphoribosyltransferase N-terminal domain"/>
    <property type="match status" value="1"/>
</dbReference>
<evidence type="ECO:0000256" key="2">
    <source>
        <dbReference type="ARBA" id="ARBA00022679"/>
    </source>
</evidence>
<dbReference type="InterPro" id="IPR005940">
    <property type="entry name" value="Anthranilate_Pribosyl_Tfrase"/>
</dbReference>
<keyword evidence="2 3" id="KW-0808">Transferase</keyword>
<dbReference type="GO" id="GO:0000162">
    <property type="term" value="P:L-tryptophan biosynthetic process"/>
    <property type="evidence" value="ECO:0007669"/>
    <property type="project" value="InterPro"/>
</dbReference>
<sequence>MNSIYSLQENPLVQGIKVIGIGKHGSKPLPLPLLEEILGYLQTDAAIPIQKGAFFGALLAKGPTDEEKRLLYQVIGEENHTLESLYDQLCQDSPPEMKPVGVKLLSATTLTVAEAQQLGRYLFSEEPGETFRGMAVSMLRIRYESDEEYEGLYKAILSTYTPGFQETFAGAKTIIQLAEPFDGVEHSYMITPLLAQAFQKMGYQVIVSTGRSSGPKLTLNALDIYQGLGGNFIQDNESLAETTPEYGRILDQAALSPALAQWVDRRRLILKRPFLATLEKVLNPCGAKILITSVFHITYMEKMIDLAAMAGFSGVIVLKRGLEGTLAPSIAKASGILCAVCQPDGTFITQTFDATNESFSSFRAETDEVVENLSAEDNIALIEKFTEKGFTGNGDFDLRVNLAIALYQKGLEWIDKQINNPTSL</sequence>
<evidence type="ECO:0000256" key="1">
    <source>
        <dbReference type="ARBA" id="ARBA00022676"/>
    </source>
</evidence>
<dbReference type="KEGG" id="rhoz:GXP67_09895"/>
<dbReference type="RefSeq" id="WP_162442989.1">
    <property type="nucleotide sequence ID" value="NZ_CP048222.1"/>
</dbReference>
<dbReference type="PANTHER" id="PTHR43285">
    <property type="entry name" value="ANTHRANILATE PHOSPHORIBOSYLTRANSFERASE"/>
    <property type="match status" value="1"/>
</dbReference>
<keyword evidence="4" id="KW-1185">Reference proteome</keyword>
<organism evidence="3 4">
    <name type="scientific">Rhodocytophaga rosea</name>
    <dbReference type="NCBI Taxonomy" id="2704465"/>
    <lineage>
        <taxon>Bacteria</taxon>
        <taxon>Pseudomonadati</taxon>
        <taxon>Bacteroidota</taxon>
        <taxon>Cytophagia</taxon>
        <taxon>Cytophagales</taxon>
        <taxon>Rhodocytophagaceae</taxon>
        <taxon>Rhodocytophaga</taxon>
    </lineage>
</organism>
<dbReference type="AlphaFoldDB" id="A0A6C0GGW9"/>
<reference evidence="3 4" key="1">
    <citation type="submission" date="2020-01" db="EMBL/GenBank/DDBJ databases">
        <authorList>
            <person name="Kim M.K."/>
        </authorList>
    </citation>
    <scope>NUCLEOTIDE SEQUENCE [LARGE SCALE GENOMIC DNA]</scope>
    <source>
        <strain evidence="3 4">172606-1</strain>
    </source>
</reference>
<protein>
    <submittedName>
        <fullName evidence="3">Anthranilate phosphoribosyltransferase</fullName>
    </submittedName>
</protein>
<dbReference type="EMBL" id="CP048222">
    <property type="protein sequence ID" value="QHT66940.1"/>
    <property type="molecule type" value="Genomic_DNA"/>
</dbReference>
<gene>
    <name evidence="3" type="ORF">GXP67_09895</name>
</gene>